<organism evidence="2 3">
    <name type="scientific">Lactuca sativa</name>
    <name type="common">Garden lettuce</name>
    <dbReference type="NCBI Taxonomy" id="4236"/>
    <lineage>
        <taxon>Eukaryota</taxon>
        <taxon>Viridiplantae</taxon>
        <taxon>Streptophyta</taxon>
        <taxon>Embryophyta</taxon>
        <taxon>Tracheophyta</taxon>
        <taxon>Spermatophyta</taxon>
        <taxon>Magnoliopsida</taxon>
        <taxon>eudicotyledons</taxon>
        <taxon>Gunneridae</taxon>
        <taxon>Pentapetalae</taxon>
        <taxon>asterids</taxon>
        <taxon>campanulids</taxon>
        <taxon>Asterales</taxon>
        <taxon>Asteraceae</taxon>
        <taxon>Cichorioideae</taxon>
        <taxon>Cichorieae</taxon>
        <taxon>Lactucinae</taxon>
        <taxon>Lactuca</taxon>
    </lineage>
</organism>
<dbReference type="SMART" id="SM00767">
    <property type="entry name" value="DCD"/>
    <property type="match status" value="1"/>
</dbReference>
<sequence>MLIDSVREITHGLPLFLYNYTIHQLHGIFEEDKKCKGKSRFPTHVRIRIRFSFCDMTSNGIQFNYHLLQNAGMELNSSSNQILRNQNPKF</sequence>
<dbReference type="InterPro" id="IPR044832">
    <property type="entry name" value="NRP-like"/>
</dbReference>
<evidence type="ECO:0000313" key="3">
    <source>
        <dbReference type="Proteomes" id="UP000235145"/>
    </source>
</evidence>
<evidence type="ECO:0000313" key="2">
    <source>
        <dbReference type="EMBL" id="KAJ0228285.1"/>
    </source>
</evidence>
<name>A0A9R1WSV8_LACSA</name>
<protein>
    <recommendedName>
        <fullName evidence="1">DCD domain-containing protein</fullName>
    </recommendedName>
</protein>
<dbReference type="Proteomes" id="UP000235145">
    <property type="component" value="Unassembled WGS sequence"/>
</dbReference>
<dbReference type="GO" id="GO:0034976">
    <property type="term" value="P:response to endoplasmic reticulum stress"/>
    <property type="evidence" value="ECO:0007669"/>
    <property type="project" value="InterPro"/>
</dbReference>
<dbReference type="Pfam" id="PF10539">
    <property type="entry name" value="Dev_Cell_Death"/>
    <property type="match status" value="1"/>
</dbReference>
<dbReference type="PANTHER" id="PTHR46034:SF12">
    <property type="entry name" value="B2 PROTEIN"/>
    <property type="match status" value="1"/>
</dbReference>
<accession>A0A9R1WSV8</accession>
<dbReference type="PANTHER" id="PTHR46034">
    <property type="match status" value="1"/>
</dbReference>
<reference evidence="2 3" key="1">
    <citation type="journal article" date="2017" name="Nat. Commun.">
        <title>Genome assembly with in vitro proximity ligation data and whole-genome triplication in lettuce.</title>
        <authorList>
            <person name="Reyes-Chin-Wo S."/>
            <person name="Wang Z."/>
            <person name="Yang X."/>
            <person name="Kozik A."/>
            <person name="Arikit S."/>
            <person name="Song C."/>
            <person name="Xia L."/>
            <person name="Froenicke L."/>
            <person name="Lavelle D.O."/>
            <person name="Truco M.J."/>
            <person name="Xia R."/>
            <person name="Zhu S."/>
            <person name="Xu C."/>
            <person name="Xu H."/>
            <person name="Xu X."/>
            <person name="Cox K."/>
            <person name="Korf I."/>
            <person name="Meyers B.C."/>
            <person name="Michelmore R.W."/>
        </authorList>
    </citation>
    <scope>NUCLEOTIDE SEQUENCE [LARGE SCALE GENOMIC DNA]</scope>
    <source>
        <strain evidence="3">cv. Salinas</strain>
        <tissue evidence="2">Seedlings</tissue>
    </source>
</reference>
<feature type="domain" description="DCD" evidence="1">
    <location>
        <begin position="1"/>
        <end position="90"/>
    </location>
</feature>
<comment type="caution">
    <text evidence="2">The sequence shown here is derived from an EMBL/GenBank/DDBJ whole genome shotgun (WGS) entry which is preliminary data.</text>
</comment>
<dbReference type="AlphaFoldDB" id="A0A9R1WSV8"/>
<dbReference type="InterPro" id="IPR013989">
    <property type="entry name" value="Dev_and_cell_death_domain"/>
</dbReference>
<evidence type="ECO:0000259" key="1">
    <source>
        <dbReference type="PROSITE" id="PS51222"/>
    </source>
</evidence>
<dbReference type="PROSITE" id="PS51222">
    <property type="entry name" value="DCD"/>
    <property type="match status" value="1"/>
</dbReference>
<gene>
    <name evidence="2" type="ORF">LSAT_V11C100008230</name>
</gene>
<dbReference type="EMBL" id="NBSK02000001">
    <property type="protein sequence ID" value="KAJ0228285.1"/>
    <property type="molecule type" value="Genomic_DNA"/>
</dbReference>
<proteinExistence type="predicted"/>
<keyword evidence="3" id="KW-1185">Reference proteome</keyword>